<keyword evidence="5" id="KW-0804">Transcription</keyword>
<evidence type="ECO:0000259" key="6">
    <source>
        <dbReference type="PROSITE" id="PS50931"/>
    </source>
</evidence>
<dbReference type="PRINTS" id="PR00039">
    <property type="entry name" value="HTHLYSR"/>
</dbReference>
<evidence type="ECO:0000256" key="2">
    <source>
        <dbReference type="ARBA" id="ARBA00023015"/>
    </source>
</evidence>
<evidence type="ECO:0000256" key="3">
    <source>
        <dbReference type="ARBA" id="ARBA00023125"/>
    </source>
</evidence>
<dbReference type="EMBL" id="JAQQEZ010000005">
    <property type="protein sequence ID" value="MFM0001202.1"/>
    <property type="molecule type" value="Genomic_DNA"/>
</dbReference>
<dbReference type="PROSITE" id="PS50931">
    <property type="entry name" value="HTH_LYSR"/>
    <property type="match status" value="1"/>
</dbReference>
<dbReference type="Gene3D" id="1.10.10.10">
    <property type="entry name" value="Winged helix-like DNA-binding domain superfamily/Winged helix DNA-binding domain"/>
    <property type="match status" value="1"/>
</dbReference>
<dbReference type="PANTHER" id="PTHR30293:SF0">
    <property type="entry name" value="NITROGEN ASSIMILATION REGULATORY PROTEIN NAC"/>
    <property type="match status" value="1"/>
</dbReference>
<evidence type="ECO:0000313" key="7">
    <source>
        <dbReference type="EMBL" id="MFM0001202.1"/>
    </source>
</evidence>
<reference evidence="7 8" key="1">
    <citation type="journal article" date="2024" name="Chem. Sci.">
        <title>Discovery of megapolipeptins by genome mining of a Burkholderiales bacteria collection.</title>
        <authorList>
            <person name="Paulo B.S."/>
            <person name="Recchia M.J.J."/>
            <person name="Lee S."/>
            <person name="Fergusson C.H."/>
            <person name="Romanowski S.B."/>
            <person name="Hernandez A."/>
            <person name="Krull N."/>
            <person name="Liu D.Y."/>
            <person name="Cavanagh H."/>
            <person name="Bos A."/>
            <person name="Gray C.A."/>
            <person name="Murphy B.T."/>
            <person name="Linington R.G."/>
            <person name="Eustaquio A.S."/>
        </authorList>
    </citation>
    <scope>NUCLEOTIDE SEQUENCE [LARGE SCALE GENOMIC DNA]</scope>
    <source>
        <strain evidence="7 8">RL17-350-BIC-A</strain>
    </source>
</reference>
<name>A0ABW9APC4_9BURK</name>
<accession>A0ABW9APC4</accession>
<dbReference type="Pfam" id="PF03466">
    <property type="entry name" value="LysR_substrate"/>
    <property type="match status" value="1"/>
</dbReference>
<dbReference type="Pfam" id="PF00126">
    <property type="entry name" value="HTH_1"/>
    <property type="match status" value="1"/>
</dbReference>
<dbReference type="SUPFAM" id="SSF46785">
    <property type="entry name" value="Winged helix' DNA-binding domain"/>
    <property type="match status" value="1"/>
</dbReference>
<protein>
    <submittedName>
        <fullName evidence="7">LysR substrate-binding domain-containing protein</fullName>
    </submittedName>
</protein>
<dbReference type="RefSeq" id="WP_408176660.1">
    <property type="nucleotide sequence ID" value="NZ_JAQQEZ010000005.1"/>
</dbReference>
<dbReference type="InterPro" id="IPR036388">
    <property type="entry name" value="WH-like_DNA-bd_sf"/>
</dbReference>
<dbReference type="InterPro" id="IPR036390">
    <property type="entry name" value="WH_DNA-bd_sf"/>
</dbReference>
<proteinExistence type="inferred from homology"/>
<organism evidence="7 8">
    <name type="scientific">Paraburkholderia dipogonis</name>
    <dbReference type="NCBI Taxonomy" id="1211383"/>
    <lineage>
        <taxon>Bacteria</taxon>
        <taxon>Pseudomonadati</taxon>
        <taxon>Pseudomonadota</taxon>
        <taxon>Betaproteobacteria</taxon>
        <taxon>Burkholderiales</taxon>
        <taxon>Burkholderiaceae</taxon>
        <taxon>Paraburkholderia</taxon>
    </lineage>
</organism>
<gene>
    <name evidence="7" type="ORF">PQR57_09250</name>
</gene>
<evidence type="ECO:0000313" key="8">
    <source>
        <dbReference type="Proteomes" id="UP001629230"/>
    </source>
</evidence>
<keyword evidence="2" id="KW-0805">Transcription regulation</keyword>
<comment type="similarity">
    <text evidence="1">Belongs to the LysR transcriptional regulatory family.</text>
</comment>
<evidence type="ECO:0000256" key="1">
    <source>
        <dbReference type="ARBA" id="ARBA00009437"/>
    </source>
</evidence>
<evidence type="ECO:0000256" key="4">
    <source>
        <dbReference type="ARBA" id="ARBA00023159"/>
    </source>
</evidence>
<feature type="domain" description="HTH lysR-type" evidence="6">
    <location>
        <begin position="1"/>
        <end position="58"/>
    </location>
</feature>
<dbReference type="InterPro" id="IPR005119">
    <property type="entry name" value="LysR_subst-bd"/>
</dbReference>
<sequence length="336" mass="36826">MDTRQLRYFVAIVDCGSMGKAAEKLYVAQPSLSQQMSRLEEELETKLLIRSRQGVAPTAAGQSLYRHSRLVLRQMEELKQEVREGGNAESGTVAVGFPTTMASILAMPLFARIQERFPRIRLQFFESMSGFISELLANERIDLAILFRDADTLGVTALPVLEEQLYVFGEPGGAVGALAQTCTLAQLSGVKLVAPGISNGLRLLLERVFARENVELNIVADIDSLPTLISVAQSGAACTILPVSALAQRDPARRPRVRRIVDPALKRPASVCWSSATPMNSATSVVCQTIVDLIHELSAQGEWSGITLLDPAMNHARVTSHRSEEANVFRRFAHMR</sequence>
<dbReference type="PANTHER" id="PTHR30293">
    <property type="entry name" value="TRANSCRIPTIONAL REGULATORY PROTEIN NAC-RELATED"/>
    <property type="match status" value="1"/>
</dbReference>
<dbReference type="Proteomes" id="UP001629230">
    <property type="component" value="Unassembled WGS sequence"/>
</dbReference>
<evidence type="ECO:0000256" key="5">
    <source>
        <dbReference type="ARBA" id="ARBA00023163"/>
    </source>
</evidence>
<keyword evidence="4" id="KW-0010">Activator</keyword>
<dbReference type="SUPFAM" id="SSF53850">
    <property type="entry name" value="Periplasmic binding protein-like II"/>
    <property type="match status" value="1"/>
</dbReference>
<dbReference type="InterPro" id="IPR000847">
    <property type="entry name" value="LysR_HTH_N"/>
</dbReference>
<dbReference type="Gene3D" id="3.40.190.290">
    <property type="match status" value="1"/>
</dbReference>
<comment type="caution">
    <text evidence="7">The sequence shown here is derived from an EMBL/GenBank/DDBJ whole genome shotgun (WGS) entry which is preliminary data.</text>
</comment>
<keyword evidence="3" id="KW-0238">DNA-binding</keyword>
<keyword evidence="8" id="KW-1185">Reference proteome</keyword>